<dbReference type="InParanoid" id="A0A024FT97"/>
<keyword evidence="2" id="KW-1185">Reference proteome</keyword>
<reference evidence="1 2" key="1">
    <citation type="submission" date="2012-05" db="EMBL/GenBank/DDBJ databases">
        <title>Recombination and specialization in a pathogen metapopulation.</title>
        <authorList>
            <person name="Gardiner A."/>
            <person name="Kemen E."/>
            <person name="Schultz-Larsen T."/>
            <person name="MacLean D."/>
            <person name="Van Oosterhout C."/>
            <person name="Jones J.D.G."/>
        </authorList>
    </citation>
    <scope>NUCLEOTIDE SEQUENCE [LARGE SCALE GENOMIC DNA]</scope>
    <source>
        <strain evidence="1 2">Ac Nc2</strain>
    </source>
</reference>
<dbReference type="AlphaFoldDB" id="A0A024FT97"/>
<name>A0A024FT97_9STRA</name>
<dbReference type="EMBL" id="CAIX01000219">
    <property type="protein sequence ID" value="CCI10320.1"/>
    <property type="molecule type" value="Genomic_DNA"/>
</dbReference>
<comment type="caution">
    <text evidence="1">The sequence shown here is derived from an EMBL/GenBank/DDBJ whole genome shotgun (WGS) entry which is preliminary data.</text>
</comment>
<dbReference type="Proteomes" id="UP000053237">
    <property type="component" value="Unassembled WGS sequence"/>
</dbReference>
<gene>
    <name evidence="1" type="ORF">BN9_094460</name>
</gene>
<accession>A0A024FT97</accession>
<evidence type="ECO:0000313" key="1">
    <source>
        <dbReference type="EMBL" id="CCI10320.1"/>
    </source>
</evidence>
<protein>
    <submittedName>
        <fullName evidence="1">Uncharacterized protein</fullName>
    </submittedName>
</protein>
<sequence>MDRQKPLPRPFFLRLRSEHIKILYAVQVLGSLSATRSCFSVKSAVRTTVSNDFIEIFNRARSASSIYLQVEKDFVDDHALATIRKIRTRGNTSKFWRVVVLANERLSFLFSLCDTEGTEADFSKAESLF</sequence>
<evidence type="ECO:0000313" key="2">
    <source>
        <dbReference type="Proteomes" id="UP000053237"/>
    </source>
</evidence>
<proteinExistence type="predicted"/>
<organism evidence="1 2">
    <name type="scientific">Albugo candida</name>
    <dbReference type="NCBI Taxonomy" id="65357"/>
    <lineage>
        <taxon>Eukaryota</taxon>
        <taxon>Sar</taxon>
        <taxon>Stramenopiles</taxon>
        <taxon>Oomycota</taxon>
        <taxon>Peronosporomycetes</taxon>
        <taxon>Albuginales</taxon>
        <taxon>Albuginaceae</taxon>
        <taxon>Albugo</taxon>
    </lineage>
</organism>